<accession>A0A8S5TQF3</accession>
<dbReference type="EMBL" id="BK032878">
    <property type="protein sequence ID" value="DAF65374.1"/>
    <property type="molecule type" value="Genomic_DNA"/>
</dbReference>
<name>A0A8S5TQF3_9CAUD</name>
<organism evidence="1">
    <name type="scientific">Siphoviridae sp. ctbbV81</name>
    <dbReference type="NCBI Taxonomy" id="2827900"/>
    <lineage>
        <taxon>Viruses</taxon>
        <taxon>Duplodnaviria</taxon>
        <taxon>Heunggongvirae</taxon>
        <taxon>Uroviricota</taxon>
        <taxon>Caudoviricetes</taxon>
    </lineage>
</organism>
<proteinExistence type="predicted"/>
<sequence>MYELLIKMKKKFPYSAWLKMVDQARKKKKITEEEYQELIAPEEEA</sequence>
<protein>
    <submittedName>
        <fullName evidence="1">Short C-terminal domain</fullName>
    </submittedName>
</protein>
<reference evidence="1" key="1">
    <citation type="journal article" date="2021" name="Proc. Natl. Acad. Sci. U.S.A.">
        <title>A Catalog of Tens of Thousands of Viruses from Human Metagenomes Reveals Hidden Associations with Chronic Diseases.</title>
        <authorList>
            <person name="Tisza M.J."/>
            <person name="Buck C.B."/>
        </authorList>
    </citation>
    <scope>NUCLEOTIDE SEQUENCE</scope>
    <source>
        <strain evidence="1">CtbbV81</strain>
    </source>
</reference>
<evidence type="ECO:0000313" key="1">
    <source>
        <dbReference type="EMBL" id="DAF65374.1"/>
    </source>
</evidence>